<dbReference type="EMBL" id="VUJV01000009">
    <property type="protein sequence ID" value="KAA1415509.1"/>
    <property type="molecule type" value="Genomic_DNA"/>
</dbReference>
<evidence type="ECO:0000313" key="3">
    <source>
        <dbReference type="Proteomes" id="UP000325003"/>
    </source>
</evidence>
<dbReference type="InterPro" id="IPR012340">
    <property type="entry name" value="NA-bd_OB-fold"/>
</dbReference>
<evidence type="ECO:0000256" key="1">
    <source>
        <dbReference type="SAM" id="Phobius"/>
    </source>
</evidence>
<dbReference type="RefSeq" id="WP_149730383.1">
    <property type="nucleotide sequence ID" value="NZ_VUJV01000009.1"/>
</dbReference>
<evidence type="ECO:0008006" key="4">
    <source>
        <dbReference type="Google" id="ProtNLM"/>
    </source>
</evidence>
<dbReference type="AlphaFoldDB" id="A0A5B1L706"/>
<dbReference type="Proteomes" id="UP000325003">
    <property type="component" value="Unassembled WGS sequence"/>
</dbReference>
<gene>
    <name evidence="2" type="ORF">F0U44_21250</name>
</gene>
<organism evidence="2 3">
    <name type="scientific">Nocardioides humilatus</name>
    <dbReference type="NCBI Taxonomy" id="2607660"/>
    <lineage>
        <taxon>Bacteria</taxon>
        <taxon>Bacillati</taxon>
        <taxon>Actinomycetota</taxon>
        <taxon>Actinomycetes</taxon>
        <taxon>Propionibacteriales</taxon>
        <taxon>Nocardioidaceae</taxon>
        <taxon>Nocardioides</taxon>
    </lineage>
</organism>
<feature type="transmembrane region" description="Helical" evidence="1">
    <location>
        <begin position="66"/>
        <end position="88"/>
    </location>
</feature>
<comment type="caution">
    <text evidence="2">The sequence shown here is derived from an EMBL/GenBank/DDBJ whole genome shotgun (WGS) entry which is preliminary data.</text>
</comment>
<dbReference type="Gene3D" id="2.40.50.140">
    <property type="entry name" value="Nucleic acid-binding proteins"/>
    <property type="match status" value="1"/>
</dbReference>
<proteinExistence type="predicted"/>
<protein>
    <recommendedName>
        <fullName evidence="4">NfeD-like C-terminal domain-containing protein</fullName>
    </recommendedName>
</protein>
<accession>A0A5B1L706</accession>
<sequence length="172" mass="17088">MTLYLVLGFAGLALIALSVIVGDLLDGALHGAFSILESDVFSTAVLGGFVSAFGFGAAAADGGGLPTLPTVLIGGVSGVAVGWFAWWLTRLIKDGPSDGTVSISDAVGQVGRVLHDIPGGESYGVVRVTVGGHVLQCNANAVLAIPSGTEVSITGVLSPTAVTVAPVWSPSS</sequence>
<reference evidence="2 3" key="1">
    <citation type="submission" date="2019-09" db="EMBL/GenBank/DDBJ databases">
        <title>Nocardioides panacisoli sp. nov., isolated from the soil of a ginseng field.</title>
        <authorList>
            <person name="Cho C."/>
        </authorList>
    </citation>
    <scope>NUCLEOTIDE SEQUENCE [LARGE SCALE GENOMIC DNA]</scope>
    <source>
        <strain evidence="2 3">BN130099</strain>
    </source>
</reference>
<keyword evidence="1" id="KW-0812">Transmembrane</keyword>
<keyword evidence="3" id="KW-1185">Reference proteome</keyword>
<feature type="transmembrane region" description="Helical" evidence="1">
    <location>
        <begin position="6"/>
        <end position="28"/>
    </location>
</feature>
<name>A0A5B1L706_9ACTN</name>
<evidence type="ECO:0000313" key="2">
    <source>
        <dbReference type="EMBL" id="KAA1415509.1"/>
    </source>
</evidence>
<keyword evidence="1" id="KW-0472">Membrane</keyword>
<feature type="transmembrane region" description="Helical" evidence="1">
    <location>
        <begin position="40"/>
        <end position="60"/>
    </location>
</feature>
<reference evidence="2 3" key="2">
    <citation type="submission" date="2019-09" db="EMBL/GenBank/DDBJ databases">
        <authorList>
            <person name="Jin C."/>
        </authorList>
    </citation>
    <scope>NUCLEOTIDE SEQUENCE [LARGE SCALE GENOMIC DNA]</scope>
    <source>
        <strain evidence="2 3">BN130099</strain>
    </source>
</reference>
<keyword evidence="1" id="KW-1133">Transmembrane helix</keyword>